<evidence type="ECO:0000313" key="3">
    <source>
        <dbReference type="Proteomes" id="UP000274637"/>
    </source>
</evidence>
<dbReference type="GO" id="GO:0006308">
    <property type="term" value="P:DNA catabolic process"/>
    <property type="evidence" value="ECO:0007669"/>
    <property type="project" value="InterPro"/>
</dbReference>
<keyword evidence="3" id="KW-1185">Reference proteome</keyword>
<evidence type="ECO:0000256" key="1">
    <source>
        <dbReference type="SAM" id="Coils"/>
    </source>
</evidence>
<accession>A0A386K8F0</accession>
<name>A0A386K8F0_9CAUD</name>
<feature type="coiled-coil region" evidence="1">
    <location>
        <begin position="52"/>
        <end position="96"/>
    </location>
</feature>
<dbReference type="Proteomes" id="UP000274637">
    <property type="component" value="Segment"/>
</dbReference>
<dbReference type="SUPFAM" id="SSF116842">
    <property type="entry name" value="XseB-like"/>
    <property type="match status" value="1"/>
</dbReference>
<protein>
    <submittedName>
        <fullName evidence="2">Uncharacterized protein</fullName>
    </submittedName>
</protein>
<organism evidence="2 3">
    <name type="scientific">Streptomyces phage Kromp</name>
    <dbReference type="NCBI Taxonomy" id="2315619"/>
    <lineage>
        <taxon>Viruses</taxon>
        <taxon>Duplodnaviria</taxon>
        <taxon>Heunggongvirae</taxon>
        <taxon>Uroviricota</taxon>
        <taxon>Caudoviricetes</taxon>
        <taxon>Krompvirus</taxon>
        <taxon>Krompvirus kromp</taxon>
    </lineage>
</organism>
<dbReference type="GO" id="GO:0009318">
    <property type="term" value="C:exodeoxyribonuclease VII complex"/>
    <property type="evidence" value="ECO:0007669"/>
    <property type="project" value="InterPro"/>
</dbReference>
<keyword evidence="1" id="KW-0175">Coiled coil</keyword>
<evidence type="ECO:0000313" key="2">
    <source>
        <dbReference type="EMBL" id="AYD81628.1"/>
    </source>
</evidence>
<dbReference type="EMBL" id="MH744420">
    <property type="protein sequence ID" value="AYD81628.1"/>
    <property type="molecule type" value="Genomic_DNA"/>
</dbReference>
<gene>
    <name evidence="2" type="primary">27</name>
    <name evidence="2" type="ORF">SEA_KROMP_27</name>
</gene>
<proteinExistence type="predicted"/>
<dbReference type="GO" id="GO:0008855">
    <property type="term" value="F:exodeoxyribonuclease VII activity"/>
    <property type="evidence" value="ECO:0007669"/>
    <property type="project" value="InterPro"/>
</dbReference>
<reference evidence="3" key="1">
    <citation type="submission" date="2018-08" db="EMBL/GenBank/DDBJ databases">
        <authorList>
            <person name="Mousa M."/>
            <person name="Kelsky B.L."/>
            <person name="Goh L.M."/>
            <person name="Shaffer C.D."/>
            <person name="Weston-Hafer K.A."/>
            <person name="Russell D.A."/>
            <person name="Pope W.H."/>
            <person name="Jacobs-Sera D."/>
            <person name="Hendrix R.W."/>
            <person name="Hatfull G.F."/>
        </authorList>
    </citation>
    <scope>NUCLEOTIDE SEQUENCE [LARGE SCALE GENOMIC DNA]</scope>
</reference>
<dbReference type="InterPro" id="IPR037004">
    <property type="entry name" value="Exonuc_VII_ssu_sf"/>
</dbReference>
<sequence length="116" mass="13157">MADEPSNGELGRQIGALQALLEARLGELHSRLDKVVSLDVYTIQNTYFEQRLTQLQADVQQVRSDRDSLEDAFEQYQLAERDRREAERQRRLYQAVIPVLMALLSAAIAVWAVVAG</sequence>